<feature type="domain" description="TonB C-terminal" evidence="3">
    <location>
        <begin position="37"/>
        <end position="91"/>
    </location>
</feature>
<dbReference type="Proteomes" id="UP001207930">
    <property type="component" value="Unassembled WGS sequence"/>
</dbReference>
<protein>
    <submittedName>
        <fullName evidence="4">Energy transducer TonB</fullName>
    </submittedName>
</protein>
<feature type="region of interest" description="Disordered" evidence="1">
    <location>
        <begin position="75"/>
        <end position="94"/>
    </location>
</feature>
<keyword evidence="5" id="KW-1185">Reference proteome</keyword>
<name>A0ABT3FP03_9BACT</name>
<feature type="signal peptide" evidence="2">
    <location>
        <begin position="1"/>
        <end position="21"/>
    </location>
</feature>
<dbReference type="RefSeq" id="WP_264501257.1">
    <property type="nucleotide sequence ID" value="NZ_JAPDDS010000005.1"/>
</dbReference>
<evidence type="ECO:0000313" key="4">
    <source>
        <dbReference type="EMBL" id="MCW1885300.1"/>
    </source>
</evidence>
<dbReference type="Pfam" id="PF03544">
    <property type="entry name" value="TonB_C"/>
    <property type="match status" value="1"/>
</dbReference>
<proteinExistence type="predicted"/>
<dbReference type="EMBL" id="JAPDDS010000005">
    <property type="protein sequence ID" value="MCW1885300.1"/>
    <property type="molecule type" value="Genomic_DNA"/>
</dbReference>
<sequence>MNLARTLFLSAATALTFAGCAAGPDPSIDPNQKSFFVDVEYTIGTDGKTKDAKVISSDAPKQLQKEALNEVKKYRADPSVDPSRARRRIEYNVG</sequence>
<reference evidence="4 5" key="1">
    <citation type="submission" date="2022-10" db="EMBL/GenBank/DDBJ databases">
        <title>Luteolibacter flavescens strain MCCC 1K03193, whole genome shotgun sequencing project.</title>
        <authorList>
            <person name="Zhao G."/>
            <person name="Shen L."/>
        </authorList>
    </citation>
    <scope>NUCLEOTIDE SEQUENCE [LARGE SCALE GENOMIC DNA]</scope>
    <source>
        <strain evidence="4 5">MCCC 1K03193</strain>
    </source>
</reference>
<dbReference type="SUPFAM" id="SSF74653">
    <property type="entry name" value="TolA/TonB C-terminal domain"/>
    <property type="match status" value="1"/>
</dbReference>
<dbReference type="PROSITE" id="PS51257">
    <property type="entry name" value="PROKAR_LIPOPROTEIN"/>
    <property type="match status" value="1"/>
</dbReference>
<dbReference type="InterPro" id="IPR037682">
    <property type="entry name" value="TonB_C"/>
</dbReference>
<comment type="caution">
    <text evidence="4">The sequence shown here is derived from an EMBL/GenBank/DDBJ whole genome shotgun (WGS) entry which is preliminary data.</text>
</comment>
<evidence type="ECO:0000313" key="5">
    <source>
        <dbReference type="Proteomes" id="UP001207930"/>
    </source>
</evidence>
<organism evidence="4 5">
    <name type="scientific">Luteolibacter flavescens</name>
    <dbReference type="NCBI Taxonomy" id="1859460"/>
    <lineage>
        <taxon>Bacteria</taxon>
        <taxon>Pseudomonadati</taxon>
        <taxon>Verrucomicrobiota</taxon>
        <taxon>Verrucomicrobiia</taxon>
        <taxon>Verrucomicrobiales</taxon>
        <taxon>Verrucomicrobiaceae</taxon>
        <taxon>Luteolibacter</taxon>
    </lineage>
</organism>
<evidence type="ECO:0000256" key="2">
    <source>
        <dbReference type="SAM" id="SignalP"/>
    </source>
</evidence>
<accession>A0ABT3FP03</accession>
<keyword evidence="2" id="KW-0732">Signal</keyword>
<evidence type="ECO:0000259" key="3">
    <source>
        <dbReference type="Pfam" id="PF03544"/>
    </source>
</evidence>
<evidence type="ECO:0000256" key="1">
    <source>
        <dbReference type="SAM" id="MobiDB-lite"/>
    </source>
</evidence>
<gene>
    <name evidence="4" type="ORF">OKA04_11215</name>
</gene>
<feature type="chain" id="PRO_5045957107" evidence="2">
    <location>
        <begin position="22"/>
        <end position="94"/>
    </location>
</feature>
<dbReference type="Gene3D" id="3.30.2420.10">
    <property type="entry name" value="TonB"/>
    <property type="match status" value="1"/>
</dbReference>